<comment type="similarity">
    <text evidence="2">Belongs to the membrane fusion protein (MFP) (TC 8.A.1) family.</text>
</comment>
<evidence type="ECO:0000256" key="2">
    <source>
        <dbReference type="ARBA" id="ARBA00009477"/>
    </source>
</evidence>
<dbReference type="Proteomes" id="UP000001824">
    <property type="component" value="Chromosome"/>
</dbReference>
<evidence type="ECO:0000256" key="6">
    <source>
        <dbReference type="SAM" id="Coils"/>
    </source>
</evidence>
<dbReference type="InterPro" id="IPR050739">
    <property type="entry name" value="MFP"/>
</dbReference>
<dbReference type="SUPFAM" id="SSF111369">
    <property type="entry name" value="HlyD-like secretion proteins"/>
    <property type="match status" value="1"/>
</dbReference>
<evidence type="ECO:0000256" key="1">
    <source>
        <dbReference type="ARBA" id="ARBA00004167"/>
    </source>
</evidence>
<reference evidence="9 10" key="1">
    <citation type="journal article" date="2006" name="Genome Res.">
        <title>Skewed genomic variability in strains of the toxigenic bacterial pathogen, Clostridium perfringens.</title>
        <authorList>
            <person name="Myers G.S."/>
            <person name="Rasko D.A."/>
            <person name="Cheung J.K."/>
            <person name="Ravel J."/>
            <person name="Seshadri R."/>
            <person name="Deboy R.T."/>
            <person name="Ren Q."/>
            <person name="Varga J."/>
            <person name="Awad M.M."/>
            <person name="Brinkac L.M."/>
            <person name="Daugherty S.C."/>
            <person name="Haft D.H."/>
            <person name="Dodson R.J."/>
            <person name="Madupu R."/>
            <person name="Nelson W.C."/>
            <person name="Rosovitz M.J."/>
            <person name="Sullivan S.A."/>
            <person name="Khouri H."/>
            <person name="Dimitrov G.I."/>
            <person name="Watkins K.L."/>
            <person name="Mulligan S."/>
            <person name="Benton J."/>
            <person name="Radune D."/>
            <person name="Fisher D.J."/>
            <person name="Atkins H.S."/>
            <person name="Hiscox T."/>
            <person name="Jost B.H."/>
            <person name="Billington S.J."/>
            <person name="Songer J.G."/>
            <person name="McClane B.A."/>
            <person name="Titball R.W."/>
            <person name="Rood J.I."/>
            <person name="Melville S.B."/>
            <person name="Paulsen I.T."/>
        </authorList>
    </citation>
    <scope>NUCLEOTIDE SEQUENCE [LARGE SCALE GENOMIC DNA]</scope>
    <source>
        <strain evidence="10">SM101 / Type A</strain>
    </source>
</reference>
<dbReference type="InterPro" id="IPR058982">
    <property type="entry name" value="Beta-barrel_AprE"/>
</dbReference>
<gene>
    <name evidence="9" type="ordered locus">CPR_0656</name>
</gene>
<name>Q0SV67_CLOPS</name>
<dbReference type="Gene3D" id="2.40.30.170">
    <property type="match status" value="1"/>
</dbReference>
<organism evidence="9 10">
    <name type="scientific">Clostridium perfringens (strain SM101 / Type A)</name>
    <dbReference type="NCBI Taxonomy" id="289380"/>
    <lineage>
        <taxon>Bacteria</taxon>
        <taxon>Bacillati</taxon>
        <taxon>Bacillota</taxon>
        <taxon>Clostridia</taxon>
        <taxon>Eubacteriales</taxon>
        <taxon>Clostridiaceae</taxon>
        <taxon>Clostridium</taxon>
    </lineage>
</organism>
<proteinExistence type="inferred from homology"/>
<keyword evidence="4 7" id="KW-1133">Transmembrane helix</keyword>
<dbReference type="AlphaFoldDB" id="Q0SV67"/>
<dbReference type="Gene3D" id="2.40.50.100">
    <property type="match status" value="1"/>
</dbReference>
<dbReference type="PANTHER" id="PTHR30386:SF26">
    <property type="entry name" value="TRANSPORT PROTEIN COMB"/>
    <property type="match status" value="1"/>
</dbReference>
<feature type="coiled-coil region" evidence="6">
    <location>
        <begin position="193"/>
        <end position="227"/>
    </location>
</feature>
<keyword evidence="6" id="KW-0175">Coiled coil</keyword>
<dbReference type="Pfam" id="PF26002">
    <property type="entry name" value="Beta-barrel_AprE"/>
    <property type="match status" value="1"/>
</dbReference>
<evidence type="ECO:0000256" key="4">
    <source>
        <dbReference type="ARBA" id="ARBA00022989"/>
    </source>
</evidence>
<dbReference type="EMBL" id="CP000312">
    <property type="protein sequence ID" value="ABG85397.1"/>
    <property type="molecule type" value="Genomic_DNA"/>
</dbReference>
<dbReference type="Gene3D" id="1.10.287.470">
    <property type="entry name" value="Helix hairpin bin"/>
    <property type="match status" value="1"/>
</dbReference>
<evidence type="ECO:0000256" key="7">
    <source>
        <dbReference type="SAM" id="Phobius"/>
    </source>
</evidence>
<dbReference type="BioCyc" id="CPER289380:GI76-676-MONOMER"/>
<evidence type="ECO:0000313" key="10">
    <source>
        <dbReference type="Proteomes" id="UP000001824"/>
    </source>
</evidence>
<feature type="transmembrane region" description="Helical" evidence="7">
    <location>
        <begin position="23"/>
        <end position="42"/>
    </location>
</feature>
<accession>Q0SV67</accession>
<evidence type="ECO:0000259" key="8">
    <source>
        <dbReference type="Pfam" id="PF26002"/>
    </source>
</evidence>
<dbReference type="PANTHER" id="PTHR30386">
    <property type="entry name" value="MEMBRANE FUSION SUBUNIT OF EMRAB-TOLC MULTIDRUG EFFLUX PUMP"/>
    <property type="match status" value="1"/>
</dbReference>
<comment type="subcellular location">
    <subcellularLocation>
        <location evidence="1">Membrane</location>
        <topology evidence="1">Single-pass membrane protein</topology>
    </subcellularLocation>
</comment>
<feature type="domain" description="AprE-like beta-barrel" evidence="8">
    <location>
        <begin position="263"/>
        <end position="351"/>
    </location>
</feature>
<evidence type="ECO:0000256" key="5">
    <source>
        <dbReference type="ARBA" id="ARBA00023136"/>
    </source>
</evidence>
<sequence>MKIYSINELTHSKILYDKNPPKFMMYIIIIVLALLVAFIVWSTKSVKTYIIKGQGIVTTDTKSNVMTKMSGEITDVFIEEGKDVNEGDTLISLNPLESNLQLGQIQAQIQVINNRITLLDRAEKDATNGRNTFNKNNSDEVEFYNKLANLNTKRKEFIVDKEEAKKQGATDEQIEKYEKSQKNKDDVTRYEGILQFTNEKKQLEFEKSKLEAQKKSLEEAAEEFKIVAPKSGKLHLNVPLNKGMVLQAGSLIGTLTNKEEKIIIESLIPSNERPRIHIGDEVSLAVLGLSQSEYGTIEGQVSSIDEDATIDNEKGNVFFKIKIEPQKTYLTDTKGEKVNLTLGMLTETRVKYEKITYMKYFLDQLGIKIN</sequence>
<dbReference type="KEGG" id="cpr:CPR_0656"/>
<dbReference type="RefSeq" id="WP_011591736.1">
    <property type="nucleotide sequence ID" value="NC_008262.1"/>
</dbReference>
<evidence type="ECO:0000256" key="3">
    <source>
        <dbReference type="ARBA" id="ARBA00022692"/>
    </source>
</evidence>
<dbReference type="GO" id="GO:0016020">
    <property type="term" value="C:membrane"/>
    <property type="evidence" value="ECO:0007669"/>
    <property type="project" value="UniProtKB-SubCell"/>
</dbReference>
<keyword evidence="3 7" id="KW-0812">Transmembrane</keyword>
<protein>
    <submittedName>
        <fullName evidence="9">Putative bacteriocin ABC transporter</fullName>
    </submittedName>
</protein>
<keyword evidence="5 7" id="KW-0472">Membrane</keyword>
<evidence type="ECO:0000313" key="9">
    <source>
        <dbReference type="EMBL" id="ABG85397.1"/>
    </source>
</evidence>